<proteinExistence type="predicted"/>
<protein>
    <submittedName>
        <fullName evidence="3">Acyltransferase</fullName>
    </submittedName>
</protein>
<sequence length="429" mass="45531">MNRGIPMTVLLERPRTAPAAPRDPFLDLLRVFGMALVVLQHWTVPVLGYDGVRLTTGNALATPGMWVVTWISQVMPLVFFAGGAANAISFGRSPAGGPRWLTGRLRRLAWPLLPLAAVWVPLPHLLLALGVPEQPLETGARLTGQLLWFLAVYLVAVVATPYLLGLHERYGARVPAALAAGAVLTDVARFASGVDAVGYLNVVFVWLAVHQLGFLYADGRLTRPGLLAAFGYGTAALLVAAGPYPGSMIGLPGAETSNMAPPTLAIMAVGFGQVGLALLLRERILRLPLRRLLRWAGPRMMTAYLWHMPALFAVTGVLVVGLGASTPQPGSVGWFTGWPLWFGLLSLVLWPLLRRFARYEDPPAFAYGAATWGTALAAAALIGGGLLALTVRGFAPEPAPVLAVAAVAAGLWLTSVSPPKRARHLTGAQ</sequence>
<keyword evidence="1" id="KW-0812">Transmembrane</keyword>
<feature type="transmembrane region" description="Helical" evidence="1">
    <location>
        <begin position="301"/>
        <end position="322"/>
    </location>
</feature>
<feature type="domain" description="Acyltransferase 3" evidence="2">
    <location>
        <begin position="24"/>
        <end position="349"/>
    </location>
</feature>
<feature type="transmembrane region" description="Helical" evidence="1">
    <location>
        <begin position="399"/>
        <end position="416"/>
    </location>
</feature>
<feature type="transmembrane region" description="Helical" evidence="1">
    <location>
        <begin position="172"/>
        <end position="191"/>
    </location>
</feature>
<dbReference type="Pfam" id="PF01757">
    <property type="entry name" value="Acyl_transf_3"/>
    <property type="match status" value="1"/>
</dbReference>
<dbReference type="GO" id="GO:0016746">
    <property type="term" value="F:acyltransferase activity"/>
    <property type="evidence" value="ECO:0007669"/>
    <property type="project" value="UniProtKB-KW"/>
</dbReference>
<evidence type="ECO:0000259" key="2">
    <source>
        <dbReference type="Pfam" id="PF01757"/>
    </source>
</evidence>
<dbReference type="Proteomes" id="UP001144036">
    <property type="component" value="Unassembled WGS sequence"/>
</dbReference>
<gene>
    <name evidence="3" type="ORF">OUY22_26770</name>
</gene>
<keyword evidence="1" id="KW-1133">Transmembrane helix</keyword>
<feature type="transmembrane region" description="Helical" evidence="1">
    <location>
        <begin position="334"/>
        <end position="353"/>
    </location>
</feature>
<evidence type="ECO:0000313" key="4">
    <source>
        <dbReference type="Proteomes" id="UP001144036"/>
    </source>
</evidence>
<feature type="transmembrane region" description="Helical" evidence="1">
    <location>
        <begin position="365"/>
        <end position="387"/>
    </location>
</feature>
<organism evidence="3 4">
    <name type="scientific">Nonomuraea corallina</name>
    <dbReference type="NCBI Taxonomy" id="2989783"/>
    <lineage>
        <taxon>Bacteria</taxon>
        <taxon>Bacillati</taxon>
        <taxon>Actinomycetota</taxon>
        <taxon>Actinomycetes</taxon>
        <taxon>Streptosporangiales</taxon>
        <taxon>Streptosporangiaceae</taxon>
        <taxon>Nonomuraea</taxon>
    </lineage>
</organism>
<evidence type="ECO:0000256" key="1">
    <source>
        <dbReference type="SAM" id="Phobius"/>
    </source>
</evidence>
<feature type="transmembrane region" description="Helical" evidence="1">
    <location>
        <begin position="25"/>
        <end position="44"/>
    </location>
</feature>
<keyword evidence="3" id="KW-0012">Acyltransferase</keyword>
<comment type="caution">
    <text evidence="3">The sequence shown here is derived from an EMBL/GenBank/DDBJ whole genome shotgun (WGS) entry which is preliminary data.</text>
</comment>
<dbReference type="InterPro" id="IPR002656">
    <property type="entry name" value="Acyl_transf_3_dom"/>
</dbReference>
<name>A0ABT4SJ98_9ACTN</name>
<accession>A0ABT4SJ98</accession>
<feature type="transmembrane region" description="Helical" evidence="1">
    <location>
        <begin position="108"/>
        <end position="126"/>
    </location>
</feature>
<dbReference type="RefSeq" id="WP_270157929.1">
    <property type="nucleotide sequence ID" value="NZ_JAPNNL010000134.1"/>
</dbReference>
<keyword evidence="3" id="KW-0808">Transferase</keyword>
<feature type="transmembrane region" description="Helical" evidence="1">
    <location>
        <begin position="224"/>
        <end position="244"/>
    </location>
</feature>
<feature type="transmembrane region" description="Helical" evidence="1">
    <location>
        <begin position="264"/>
        <end position="280"/>
    </location>
</feature>
<keyword evidence="4" id="KW-1185">Reference proteome</keyword>
<feature type="transmembrane region" description="Helical" evidence="1">
    <location>
        <begin position="197"/>
        <end position="217"/>
    </location>
</feature>
<feature type="transmembrane region" description="Helical" evidence="1">
    <location>
        <begin position="64"/>
        <end position="88"/>
    </location>
</feature>
<dbReference type="EMBL" id="JAPNNL010000134">
    <property type="protein sequence ID" value="MDA0637025.1"/>
    <property type="molecule type" value="Genomic_DNA"/>
</dbReference>
<feature type="transmembrane region" description="Helical" evidence="1">
    <location>
        <begin position="146"/>
        <end position="165"/>
    </location>
</feature>
<evidence type="ECO:0000313" key="3">
    <source>
        <dbReference type="EMBL" id="MDA0637025.1"/>
    </source>
</evidence>
<reference evidence="3" key="1">
    <citation type="submission" date="2022-11" db="EMBL/GenBank/DDBJ databases">
        <title>Nonomuraea corallina sp. nov., a new species of the genus Nonomuraea isolated from sea side sediment in Thai sea.</title>
        <authorList>
            <person name="Ngamcharungchit C."/>
            <person name="Matsumoto A."/>
            <person name="Suriyachadkun C."/>
            <person name="Panbangred W."/>
            <person name="Inahashi Y."/>
            <person name="Intra B."/>
        </authorList>
    </citation>
    <scope>NUCLEOTIDE SEQUENCE</scope>
    <source>
        <strain evidence="3">MCN248</strain>
    </source>
</reference>
<keyword evidence="1" id="KW-0472">Membrane</keyword>